<accession>A0AAV3XLC4</accession>
<dbReference type="RefSeq" id="WP_373873006.1">
    <property type="nucleotide sequence ID" value="NZ_BLAY01000212.1"/>
</dbReference>
<gene>
    <name evidence="2" type="ORF">MiSe_81010</name>
</gene>
<reference evidence="2" key="1">
    <citation type="submission" date="2019-10" db="EMBL/GenBank/DDBJ databases">
        <title>Draft genome sequece of Microseira wollei NIES-4236.</title>
        <authorList>
            <person name="Yamaguchi H."/>
            <person name="Suzuki S."/>
            <person name="Kawachi M."/>
        </authorList>
    </citation>
    <scope>NUCLEOTIDE SEQUENCE</scope>
    <source>
        <strain evidence="2">NIES-4236</strain>
    </source>
</reference>
<name>A0AAV3XLC4_9CYAN</name>
<dbReference type="EMBL" id="BLAY01000212">
    <property type="protein sequence ID" value="GET43279.1"/>
    <property type="molecule type" value="Genomic_DNA"/>
</dbReference>
<keyword evidence="2" id="KW-0378">Hydrolase</keyword>
<protein>
    <submittedName>
        <fullName evidence="2">HNH endonuclease</fullName>
    </submittedName>
</protein>
<sequence length="65" mass="7581">MGFPFPFPLSPFPCRMTWVKRRLRLSPITAMSTEMVRFDTQLMPNPENSGIEYQQGLLAGYERIE</sequence>
<comment type="caution">
    <text evidence="2">The sequence shown here is derived from an EMBL/GenBank/DDBJ whole genome shotgun (WGS) entry which is preliminary data.</text>
</comment>
<evidence type="ECO:0000259" key="1">
    <source>
        <dbReference type="Pfam" id="PF14239"/>
    </source>
</evidence>
<proteinExistence type="predicted"/>
<feature type="domain" description="RRXRR" evidence="1">
    <location>
        <begin position="16"/>
        <end position="56"/>
    </location>
</feature>
<keyword evidence="2" id="KW-0255">Endonuclease</keyword>
<dbReference type="GO" id="GO:0004519">
    <property type="term" value="F:endonuclease activity"/>
    <property type="evidence" value="ECO:0007669"/>
    <property type="project" value="UniProtKB-KW"/>
</dbReference>
<dbReference type="Proteomes" id="UP001050975">
    <property type="component" value="Unassembled WGS sequence"/>
</dbReference>
<evidence type="ECO:0000313" key="3">
    <source>
        <dbReference type="Proteomes" id="UP001050975"/>
    </source>
</evidence>
<evidence type="ECO:0000313" key="2">
    <source>
        <dbReference type="EMBL" id="GET43279.1"/>
    </source>
</evidence>
<organism evidence="2 3">
    <name type="scientific">Microseira wollei NIES-4236</name>
    <dbReference type="NCBI Taxonomy" id="2530354"/>
    <lineage>
        <taxon>Bacteria</taxon>
        <taxon>Bacillati</taxon>
        <taxon>Cyanobacteriota</taxon>
        <taxon>Cyanophyceae</taxon>
        <taxon>Oscillatoriophycideae</taxon>
        <taxon>Aerosakkonematales</taxon>
        <taxon>Aerosakkonemataceae</taxon>
        <taxon>Microseira</taxon>
    </lineage>
</organism>
<dbReference type="AlphaFoldDB" id="A0AAV3XLC4"/>
<keyword evidence="3" id="KW-1185">Reference proteome</keyword>
<dbReference type="Pfam" id="PF14239">
    <property type="entry name" value="RRXRR"/>
    <property type="match status" value="1"/>
</dbReference>
<dbReference type="InterPro" id="IPR025938">
    <property type="entry name" value="RRXRR_dom"/>
</dbReference>
<keyword evidence="2" id="KW-0540">Nuclease</keyword>